<dbReference type="Gene3D" id="2.60.40.10">
    <property type="entry name" value="Immunoglobulins"/>
    <property type="match status" value="1"/>
</dbReference>
<dbReference type="Gene3D" id="3.20.20.80">
    <property type="entry name" value="Glycosidases"/>
    <property type="match status" value="1"/>
</dbReference>
<organism evidence="5 6">
    <name type="scientific">Breznakibacter xylanolyticus</name>
    <dbReference type="NCBI Taxonomy" id="990"/>
    <lineage>
        <taxon>Bacteria</taxon>
        <taxon>Pseudomonadati</taxon>
        <taxon>Bacteroidota</taxon>
        <taxon>Bacteroidia</taxon>
        <taxon>Marinilabiliales</taxon>
        <taxon>Marinilabiliaceae</taxon>
        <taxon>Breznakibacter</taxon>
    </lineage>
</organism>
<feature type="chain" id="PRO_5015965233" evidence="3">
    <location>
        <begin position="23"/>
        <end position="620"/>
    </location>
</feature>
<evidence type="ECO:0000256" key="3">
    <source>
        <dbReference type="SAM" id="SignalP"/>
    </source>
</evidence>
<dbReference type="SMART" id="SM00642">
    <property type="entry name" value="Aamy"/>
    <property type="match status" value="1"/>
</dbReference>
<dbReference type="Pfam" id="PF10438">
    <property type="entry name" value="Cyc-maltodext_C"/>
    <property type="match status" value="1"/>
</dbReference>
<feature type="domain" description="Glycosyl hydrolase family 13 catalytic" evidence="4">
    <location>
        <begin position="133"/>
        <end position="508"/>
    </location>
</feature>
<dbReference type="EMBL" id="QKZK01000001">
    <property type="protein sequence ID" value="PZX20731.1"/>
    <property type="molecule type" value="Genomic_DNA"/>
</dbReference>
<dbReference type="PANTHER" id="PTHR10357:SF210">
    <property type="entry name" value="MALTODEXTRIN GLUCOSIDASE"/>
    <property type="match status" value="1"/>
</dbReference>
<keyword evidence="1" id="KW-0378">Hydrolase</keyword>
<evidence type="ECO:0000313" key="5">
    <source>
        <dbReference type="EMBL" id="PZX20731.1"/>
    </source>
</evidence>
<dbReference type="PANTHER" id="PTHR10357">
    <property type="entry name" value="ALPHA-AMYLASE FAMILY MEMBER"/>
    <property type="match status" value="1"/>
</dbReference>
<dbReference type="Proteomes" id="UP000249239">
    <property type="component" value="Unassembled WGS sequence"/>
</dbReference>
<evidence type="ECO:0000256" key="2">
    <source>
        <dbReference type="ARBA" id="ARBA00023295"/>
    </source>
</evidence>
<keyword evidence="2 5" id="KW-0326">Glycosidase</keyword>
<dbReference type="Gene3D" id="2.60.40.1180">
    <property type="entry name" value="Golgi alpha-mannosidase II"/>
    <property type="match status" value="1"/>
</dbReference>
<evidence type="ECO:0000259" key="4">
    <source>
        <dbReference type="SMART" id="SM00642"/>
    </source>
</evidence>
<proteinExistence type="predicted"/>
<accession>A0A2W7NJV3</accession>
<protein>
    <submittedName>
        <fullName evidence="5">Glycosidase</fullName>
    </submittedName>
</protein>
<dbReference type="InterPro" id="IPR017853">
    <property type="entry name" value="GH"/>
</dbReference>
<dbReference type="SUPFAM" id="SSF51445">
    <property type="entry name" value="(Trans)glycosidases"/>
    <property type="match status" value="1"/>
</dbReference>
<dbReference type="AlphaFoldDB" id="A0A2W7NJV3"/>
<comment type="caution">
    <text evidence="5">The sequence shown here is derived from an EMBL/GenBank/DDBJ whole genome shotgun (WGS) entry which is preliminary data.</text>
</comment>
<dbReference type="Pfam" id="PF09087">
    <property type="entry name" value="Cyc-maltodext_N"/>
    <property type="match status" value="1"/>
</dbReference>
<dbReference type="SUPFAM" id="SSF81296">
    <property type="entry name" value="E set domains"/>
    <property type="match status" value="1"/>
</dbReference>
<dbReference type="InterPro" id="IPR006047">
    <property type="entry name" value="GH13_cat_dom"/>
</dbReference>
<evidence type="ECO:0000256" key="1">
    <source>
        <dbReference type="ARBA" id="ARBA00022801"/>
    </source>
</evidence>
<keyword evidence="6" id="KW-1185">Reference proteome</keyword>
<keyword evidence="3" id="KW-0732">Signal</keyword>
<sequence>MKRSLIIISTIMMLFTGFWSSAQKNAITRVEPLNWWVGMANPNLQIMVYGPNIAACNVSINYPGVELKHTLKTGNPNYLFLDVVIAPSAQPGQMPIRFTSGKKTVATRLYDLLPRQEGSAMRQGFSSSDAIYLIMPDRFANGNPANDNMPGMIEQMNRKEPYGRHGGDLKGISDHLDYIRDLGMTAIWINPVQENNMPQSSYHGYAITDFYRIDARLGTNDDFKQLVDAARQKGIKVIMDMVFNHCGTGHWWMNDLPAADWINQWNGFTRSNYRLSTVSDPHVSQHDLAVATRGWFDNSMPDLNLQNPLLANYMIQNSIWWVEYAGLQGIRQDTYPYPDKEAMREWNLRVRREYPNFNIVGESWISSPSKLAYWQKDFPNRDGYNSELPSIFDFPLMEAMRRAFNEKETWDDGLVRLYDILADDHLYPNPDNLVTFAENHDIGRMMYFLKNDVRKFKMAMAFLATTRGTPQLYYGSEILMTGNGFDGHSFLREDFPGGWPGDTLNAFTPKGRNHKQNEAWDYMAKVFNYRKGNPVLHKGKLTHFIPADEVYVYFRTLGHQAVMVILNNAEEDAKTIDTSRFVEILKDFKTGKDVISGKAVSDLKTIRVPAKSATIIELMP</sequence>
<dbReference type="Pfam" id="PF00128">
    <property type="entry name" value="Alpha-amylase"/>
    <property type="match status" value="1"/>
</dbReference>
<dbReference type="InterPro" id="IPR013783">
    <property type="entry name" value="Ig-like_fold"/>
</dbReference>
<feature type="signal peptide" evidence="3">
    <location>
        <begin position="1"/>
        <end position="22"/>
    </location>
</feature>
<dbReference type="InterPro" id="IPR013780">
    <property type="entry name" value="Glyco_hydro_b"/>
</dbReference>
<dbReference type="InterPro" id="IPR014756">
    <property type="entry name" value="Ig_E-set"/>
</dbReference>
<evidence type="ECO:0000313" key="6">
    <source>
        <dbReference type="Proteomes" id="UP000249239"/>
    </source>
</evidence>
<reference evidence="5 6" key="1">
    <citation type="submission" date="2018-06" db="EMBL/GenBank/DDBJ databases">
        <title>Genomic Encyclopedia of Archaeal and Bacterial Type Strains, Phase II (KMG-II): from individual species to whole genera.</title>
        <authorList>
            <person name="Goeker M."/>
        </authorList>
    </citation>
    <scope>NUCLEOTIDE SEQUENCE [LARGE SCALE GENOMIC DNA]</scope>
    <source>
        <strain evidence="5 6">DSM 6779</strain>
    </source>
</reference>
<dbReference type="GO" id="GO:0016798">
    <property type="term" value="F:hydrolase activity, acting on glycosyl bonds"/>
    <property type="evidence" value="ECO:0007669"/>
    <property type="project" value="UniProtKB-KW"/>
</dbReference>
<name>A0A2W7NJV3_9BACT</name>
<dbReference type="InterPro" id="IPR015171">
    <property type="entry name" value="Cyc-maltodext_N"/>
</dbReference>
<gene>
    <name evidence="5" type="ORF">LX69_00156</name>
</gene>
<dbReference type="GO" id="GO:0005975">
    <property type="term" value="P:carbohydrate metabolic process"/>
    <property type="evidence" value="ECO:0007669"/>
    <property type="project" value="InterPro"/>
</dbReference>
<dbReference type="CDD" id="cd11340">
    <property type="entry name" value="AmyAc_bac_CMD_like_3"/>
    <property type="match status" value="1"/>
</dbReference>
<dbReference type="OrthoDB" id="9806009at2"/>
<dbReference type="InterPro" id="IPR019492">
    <property type="entry name" value="Cyclo-malto-dextrinase_C"/>
</dbReference>
<dbReference type="RefSeq" id="WP_111443885.1">
    <property type="nucleotide sequence ID" value="NZ_QKZK01000001.1"/>
</dbReference>
<dbReference type="SUPFAM" id="SSF51011">
    <property type="entry name" value="Glycosyl hydrolase domain"/>
    <property type="match status" value="1"/>
</dbReference>